<feature type="transmembrane region" description="Helical" evidence="9">
    <location>
        <begin position="12"/>
        <end position="34"/>
    </location>
</feature>
<name>A0A1I7MUU2_9HYPH</name>
<dbReference type="RefSeq" id="WP_177228016.1">
    <property type="nucleotide sequence ID" value="NZ_FPCH01000001.1"/>
</dbReference>
<proteinExistence type="inferred from homology"/>
<feature type="transmembrane region" description="Helical" evidence="9">
    <location>
        <begin position="120"/>
        <end position="140"/>
    </location>
</feature>
<keyword evidence="3" id="KW-1003">Cell membrane</keyword>
<organism evidence="10 11">
    <name type="scientific">Hyphomicrobium facile</name>
    <dbReference type="NCBI Taxonomy" id="51670"/>
    <lineage>
        <taxon>Bacteria</taxon>
        <taxon>Pseudomonadati</taxon>
        <taxon>Pseudomonadota</taxon>
        <taxon>Alphaproteobacteria</taxon>
        <taxon>Hyphomicrobiales</taxon>
        <taxon>Hyphomicrobiaceae</taxon>
        <taxon>Hyphomicrobium</taxon>
    </lineage>
</organism>
<dbReference type="STRING" id="51670.SAMN04488557_0363"/>
<evidence type="ECO:0000256" key="2">
    <source>
        <dbReference type="ARBA" id="ARBA00022448"/>
    </source>
</evidence>
<gene>
    <name evidence="10" type="ORF">SAMN04488557_0363</name>
</gene>
<evidence type="ECO:0000256" key="9">
    <source>
        <dbReference type="SAM" id="Phobius"/>
    </source>
</evidence>
<dbReference type="InterPro" id="IPR007272">
    <property type="entry name" value="Sulf_transp_TsuA/YedE"/>
</dbReference>
<comment type="subcellular location">
    <subcellularLocation>
        <location evidence="1">Cell inner membrane</location>
        <topology evidence="1">Multi-pass membrane protein</topology>
    </subcellularLocation>
</comment>
<feature type="transmembrane region" description="Helical" evidence="9">
    <location>
        <begin position="55"/>
        <end position="74"/>
    </location>
</feature>
<comment type="similarity">
    <text evidence="8">Belongs to the TsuA/YedE (TC 9.B.102) family.</text>
</comment>
<dbReference type="Proteomes" id="UP000199423">
    <property type="component" value="Unassembled WGS sequence"/>
</dbReference>
<evidence type="ECO:0000313" key="10">
    <source>
        <dbReference type="EMBL" id="SFV26182.1"/>
    </source>
</evidence>
<accession>A0A1I7MUU2</accession>
<evidence type="ECO:0000256" key="6">
    <source>
        <dbReference type="ARBA" id="ARBA00022989"/>
    </source>
</evidence>
<evidence type="ECO:0000256" key="5">
    <source>
        <dbReference type="ARBA" id="ARBA00022692"/>
    </source>
</evidence>
<keyword evidence="5 9" id="KW-0812">Transmembrane</keyword>
<evidence type="ECO:0008006" key="12">
    <source>
        <dbReference type="Google" id="ProtNLM"/>
    </source>
</evidence>
<dbReference type="EMBL" id="FPCH01000001">
    <property type="protein sequence ID" value="SFV26182.1"/>
    <property type="molecule type" value="Genomic_DNA"/>
</dbReference>
<keyword evidence="6 9" id="KW-1133">Transmembrane helix</keyword>
<keyword evidence="4" id="KW-0997">Cell inner membrane</keyword>
<dbReference type="AlphaFoldDB" id="A0A1I7MUU2"/>
<protein>
    <recommendedName>
        <fullName evidence="12">Sulphur transport domain-containing protein</fullName>
    </recommendedName>
</protein>
<evidence type="ECO:0000256" key="3">
    <source>
        <dbReference type="ARBA" id="ARBA00022475"/>
    </source>
</evidence>
<dbReference type="PANTHER" id="PTHR30574">
    <property type="entry name" value="INNER MEMBRANE PROTEIN YEDE"/>
    <property type="match status" value="1"/>
</dbReference>
<dbReference type="PANTHER" id="PTHR30574:SF1">
    <property type="entry name" value="SULPHUR TRANSPORT DOMAIN-CONTAINING PROTEIN"/>
    <property type="match status" value="1"/>
</dbReference>
<keyword evidence="2" id="KW-0813">Transport</keyword>
<reference evidence="11" key="1">
    <citation type="submission" date="2016-10" db="EMBL/GenBank/DDBJ databases">
        <authorList>
            <person name="Varghese N."/>
            <person name="Submissions S."/>
        </authorList>
    </citation>
    <scope>NUCLEOTIDE SEQUENCE [LARGE SCALE GENOMIC DNA]</scope>
    <source>
        <strain evidence="11">DSM 1565</strain>
    </source>
</reference>
<evidence type="ECO:0000256" key="4">
    <source>
        <dbReference type="ARBA" id="ARBA00022519"/>
    </source>
</evidence>
<sequence length="144" mass="14338">MPGFPQAAPIEGLVGGLLIGLAAAIMLLGNGRIAGVSGLFARALAISPGKTPRQLAWAFIIGLPIGAGLVELVVGVNANFPTPAVLLIAGAVVGFGTQLGSGCTSGHGICGLSRLSKRSVFATLTFMSAGVITVTMMRLLGLSP</sequence>
<dbReference type="GO" id="GO:0005886">
    <property type="term" value="C:plasma membrane"/>
    <property type="evidence" value="ECO:0007669"/>
    <property type="project" value="UniProtKB-SubCell"/>
</dbReference>
<feature type="transmembrane region" description="Helical" evidence="9">
    <location>
        <begin position="80"/>
        <end position="99"/>
    </location>
</feature>
<evidence type="ECO:0000256" key="8">
    <source>
        <dbReference type="ARBA" id="ARBA00035655"/>
    </source>
</evidence>
<keyword evidence="11" id="KW-1185">Reference proteome</keyword>
<keyword evidence="7 9" id="KW-0472">Membrane</keyword>
<evidence type="ECO:0000256" key="7">
    <source>
        <dbReference type="ARBA" id="ARBA00023136"/>
    </source>
</evidence>
<evidence type="ECO:0000313" key="11">
    <source>
        <dbReference type="Proteomes" id="UP000199423"/>
    </source>
</evidence>
<evidence type="ECO:0000256" key="1">
    <source>
        <dbReference type="ARBA" id="ARBA00004429"/>
    </source>
</evidence>